<dbReference type="Pfam" id="PF06823">
    <property type="entry name" value="DUF1236"/>
    <property type="match status" value="1"/>
</dbReference>
<proteinExistence type="predicted"/>
<evidence type="ECO:0000313" key="4">
    <source>
        <dbReference type="Proteomes" id="UP000519439"/>
    </source>
</evidence>
<dbReference type="RefSeq" id="WP_161634624.1">
    <property type="nucleotide sequence ID" value="NZ_JACIDC010000001.1"/>
</dbReference>
<feature type="compositionally biased region" description="Gly residues" evidence="1">
    <location>
        <begin position="29"/>
        <end position="39"/>
    </location>
</feature>
<name>A0A7W6IBK5_9HYPH</name>
<keyword evidence="2" id="KW-0732">Signal</keyword>
<evidence type="ECO:0000256" key="2">
    <source>
        <dbReference type="SAM" id="SignalP"/>
    </source>
</evidence>
<organism evidence="3 4">
    <name type="scientific">Microvirga flocculans</name>
    <dbReference type="NCBI Taxonomy" id="217168"/>
    <lineage>
        <taxon>Bacteria</taxon>
        <taxon>Pseudomonadati</taxon>
        <taxon>Pseudomonadota</taxon>
        <taxon>Alphaproteobacteria</taxon>
        <taxon>Hyphomicrobiales</taxon>
        <taxon>Methylobacteriaceae</taxon>
        <taxon>Microvirga</taxon>
    </lineage>
</organism>
<dbReference type="Proteomes" id="UP000519439">
    <property type="component" value="Unassembled WGS sequence"/>
</dbReference>
<feature type="chain" id="PRO_5031562192" description="DUF1236 domain-containing protein" evidence="2">
    <location>
        <begin position="23"/>
        <end position="219"/>
    </location>
</feature>
<protein>
    <recommendedName>
        <fullName evidence="5">DUF1236 domain-containing protein</fullName>
    </recommendedName>
</protein>
<sequence length="219" mass="21137">MRTTLMATVAAAALSLNVAAMAQTSGSGSTSGGAAGGSSGSSTIMTTPGASGSGSSMSGSGNASGAASGTTQGSASGSTSTSPGKAGSAAQNAQPGTAKGTASGSGTMSTTGKAPGKAGTAETTGSTTSGGSINVTSEQRTQLSQSFRSVNVQPLNSVNFSISVGSTVPASVTTLYDCPDNVERILTGLPACKYIVVRDQVVIVEPSSRRIVTVIERRG</sequence>
<dbReference type="EMBL" id="JACIDC010000001">
    <property type="protein sequence ID" value="MBB4038405.1"/>
    <property type="molecule type" value="Genomic_DNA"/>
</dbReference>
<feature type="signal peptide" evidence="2">
    <location>
        <begin position="1"/>
        <end position="22"/>
    </location>
</feature>
<evidence type="ECO:0008006" key="5">
    <source>
        <dbReference type="Google" id="ProtNLM"/>
    </source>
</evidence>
<gene>
    <name evidence="3" type="ORF">GGR34_000034</name>
</gene>
<evidence type="ECO:0000313" key="3">
    <source>
        <dbReference type="EMBL" id="MBB4038405.1"/>
    </source>
</evidence>
<evidence type="ECO:0000256" key="1">
    <source>
        <dbReference type="SAM" id="MobiDB-lite"/>
    </source>
</evidence>
<keyword evidence="4" id="KW-1185">Reference proteome</keyword>
<dbReference type="AlphaFoldDB" id="A0A7W6IBK5"/>
<reference evidence="3 4" key="1">
    <citation type="submission" date="2020-08" db="EMBL/GenBank/DDBJ databases">
        <title>Genomic Encyclopedia of Type Strains, Phase IV (KMG-IV): sequencing the most valuable type-strain genomes for metagenomic binning, comparative biology and taxonomic classification.</title>
        <authorList>
            <person name="Goeker M."/>
        </authorList>
    </citation>
    <scope>NUCLEOTIDE SEQUENCE [LARGE SCALE GENOMIC DNA]</scope>
    <source>
        <strain evidence="3 4">DSM 15743</strain>
    </source>
</reference>
<accession>A0A7W6IBK5</accession>
<feature type="compositionally biased region" description="Low complexity" evidence="1">
    <location>
        <begin position="40"/>
        <end position="132"/>
    </location>
</feature>
<dbReference type="InterPro" id="IPR009642">
    <property type="entry name" value="DUF1236"/>
</dbReference>
<comment type="caution">
    <text evidence="3">The sequence shown here is derived from an EMBL/GenBank/DDBJ whole genome shotgun (WGS) entry which is preliminary data.</text>
</comment>
<feature type="region of interest" description="Disordered" evidence="1">
    <location>
        <begin position="23"/>
        <end position="140"/>
    </location>
</feature>